<dbReference type="EMBL" id="JBBKTX010000009">
    <property type="protein sequence ID" value="MFK4752497.1"/>
    <property type="molecule type" value="Genomic_DNA"/>
</dbReference>
<evidence type="ECO:0000256" key="1">
    <source>
        <dbReference type="SAM" id="MobiDB-lite"/>
    </source>
</evidence>
<comment type="caution">
    <text evidence="2">The sequence shown here is derived from an EMBL/GenBank/DDBJ whole genome shotgun (WGS) entry which is preliminary data.</text>
</comment>
<proteinExistence type="predicted"/>
<dbReference type="Proteomes" id="UP001620597">
    <property type="component" value="Unassembled WGS sequence"/>
</dbReference>
<feature type="region of interest" description="Disordered" evidence="1">
    <location>
        <begin position="61"/>
        <end position="116"/>
    </location>
</feature>
<feature type="compositionally biased region" description="Basic and acidic residues" evidence="1">
    <location>
        <begin position="24"/>
        <end position="34"/>
    </location>
</feature>
<feature type="compositionally biased region" description="Low complexity" evidence="1">
    <location>
        <begin position="80"/>
        <end position="91"/>
    </location>
</feature>
<sequence length="116" mass="13132">MTRLKKNRSLKRIHKVKTGNAAKLKREAGNDRQTGKRVKNRVPSVFEKFLAENPEAKAALNKEQAEKTADNQKNLVSNKPAAEIVEPAVAARQPKPDLPERSLLDQLEDKDFKDIY</sequence>
<evidence type="ECO:0008006" key="4">
    <source>
        <dbReference type="Google" id="ProtNLM"/>
    </source>
</evidence>
<reference evidence="2 3" key="1">
    <citation type="submission" date="2024-03" db="EMBL/GenBank/DDBJ databases">
        <title>High-quality draft genome sequence of Oceanobacter sp. wDCs-4.</title>
        <authorList>
            <person name="Dong C."/>
        </authorList>
    </citation>
    <scope>NUCLEOTIDE SEQUENCE [LARGE SCALE GENOMIC DNA]</scope>
    <source>
        <strain evidence="3">wDCs-4</strain>
    </source>
</reference>
<feature type="region of interest" description="Disordered" evidence="1">
    <location>
        <begin position="1"/>
        <end position="42"/>
    </location>
</feature>
<feature type="compositionally biased region" description="Basic and acidic residues" evidence="1">
    <location>
        <begin position="94"/>
        <end position="116"/>
    </location>
</feature>
<feature type="compositionally biased region" description="Basic residues" evidence="1">
    <location>
        <begin position="1"/>
        <end position="17"/>
    </location>
</feature>
<name>A0ABW8NHY6_9GAMM</name>
<protein>
    <recommendedName>
        <fullName evidence="4">Der GTPase-activating protein YihI</fullName>
    </recommendedName>
</protein>
<accession>A0ABW8NHY6</accession>
<evidence type="ECO:0000313" key="3">
    <source>
        <dbReference type="Proteomes" id="UP001620597"/>
    </source>
</evidence>
<gene>
    <name evidence="2" type="ORF">WG929_08770</name>
</gene>
<keyword evidence="3" id="KW-1185">Reference proteome</keyword>
<organism evidence="2 3">
    <name type="scientific">Oceanobacter antarcticus</name>
    <dbReference type="NCBI Taxonomy" id="3133425"/>
    <lineage>
        <taxon>Bacteria</taxon>
        <taxon>Pseudomonadati</taxon>
        <taxon>Pseudomonadota</taxon>
        <taxon>Gammaproteobacteria</taxon>
        <taxon>Oceanospirillales</taxon>
        <taxon>Oceanospirillaceae</taxon>
        <taxon>Oceanobacter</taxon>
    </lineage>
</organism>
<dbReference type="RefSeq" id="WP_416205753.1">
    <property type="nucleotide sequence ID" value="NZ_JBBKTX010000009.1"/>
</dbReference>
<evidence type="ECO:0000313" key="2">
    <source>
        <dbReference type="EMBL" id="MFK4752497.1"/>
    </source>
</evidence>